<feature type="signal peptide" evidence="2">
    <location>
        <begin position="1"/>
        <end position="19"/>
    </location>
</feature>
<evidence type="ECO:0008006" key="5">
    <source>
        <dbReference type="Google" id="ProtNLM"/>
    </source>
</evidence>
<evidence type="ECO:0000313" key="3">
    <source>
        <dbReference type="EMBL" id="MCW1883112.1"/>
    </source>
</evidence>
<feature type="region of interest" description="Disordered" evidence="1">
    <location>
        <begin position="105"/>
        <end position="141"/>
    </location>
</feature>
<feature type="chain" id="PRO_5046785297" description="Lipoprotein" evidence="2">
    <location>
        <begin position="20"/>
        <end position="141"/>
    </location>
</feature>
<evidence type="ECO:0000313" key="4">
    <source>
        <dbReference type="Proteomes" id="UP001207930"/>
    </source>
</evidence>
<dbReference type="PROSITE" id="PS51257">
    <property type="entry name" value="PROKAR_LIPOPROTEIN"/>
    <property type="match status" value="1"/>
</dbReference>
<name>A0ABT3FHR4_9BACT</name>
<dbReference type="Proteomes" id="UP001207930">
    <property type="component" value="Unassembled WGS sequence"/>
</dbReference>
<organism evidence="3 4">
    <name type="scientific">Luteolibacter flavescens</name>
    <dbReference type="NCBI Taxonomy" id="1859460"/>
    <lineage>
        <taxon>Bacteria</taxon>
        <taxon>Pseudomonadati</taxon>
        <taxon>Verrucomicrobiota</taxon>
        <taxon>Verrucomicrobiia</taxon>
        <taxon>Verrucomicrobiales</taxon>
        <taxon>Verrucomicrobiaceae</taxon>
        <taxon>Luteolibacter</taxon>
    </lineage>
</organism>
<accession>A0ABT3FHR4</accession>
<sequence>MRALLLVALAGLSSCSLFKDEDKPEVSETKPSLVGRIASVPEGGDFVLIESYGTWRVPDGGMLTGIGTEGRASNLLATGEKLGQFSAADIRSGVAKVGDSVYFRPIKDDKPPGEFVETPSASQAPPATEPKTTTGDIPAKP</sequence>
<proteinExistence type="predicted"/>
<protein>
    <recommendedName>
        <fullName evidence="5">Lipoprotein</fullName>
    </recommendedName>
</protein>
<dbReference type="RefSeq" id="WP_264499076.1">
    <property type="nucleotide sequence ID" value="NZ_JAPDDS010000001.1"/>
</dbReference>
<feature type="compositionally biased region" description="Polar residues" evidence="1">
    <location>
        <begin position="119"/>
        <end position="135"/>
    </location>
</feature>
<keyword evidence="4" id="KW-1185">Reference proteome</keyword>
<keyword evidence="2" id="KW-0732">Signal</keyword>
<reference evidence="3 4" key="1">
    <citation type="submission" date="2022-10" db="EMBL/GenBank/DDBJ databases">
        <title>Luteolibacter flavescens strain MCCC 1K03193, whole genome shotgun sequencing project.</title>
        <authorList>
            <person name="Zhao G."/>
            <person name="Shen L."/>
        </authorList>
    </citation>
    <scope>NUCLEOTIDE SEQUENCE [LARGE SCALE GENOMIC DNA]</scope>
    <source>
        <strain evidence="3 4">MCCC 1K03193</strain>
    </source>
</reference>
<evidence type="ECO:0000256" key="1">
    <source>
        <dbReference type="SAM" id="MobiDB-lite"/>
    </source>
</evidence>
<evidence type="ECO:0000256" key="2">
    <source>
        <dbReference type="SAM" id="SignalP"/>
    </source>
</evidence>
<comment type="caution">
    <text evidence="3">The sequence shown here is derived from an EMBL/GenBank/DDBJ whole genome shotgun (WGS) entry which is preliminary data.</text>
</comment>
<dbReference type="EMBL" id="JAPDDS010000001">
    <property type="protein sequence ID" value="MCW1883112.1"/>
    <property type="molecule type" value="Genomic_DNA"/>
</dbReference>
<gene>
    <name evidence="3" type="ORF">OKA04_00125</name>
</gene>